<dbReference type="EMBL" id="JBBYHU010000015">
    <property type="protein sequence ID" value="MEL1241154.1"/>
    <property type="molecule type" value="Genomic_DNA"/>
</dbReference>
<dbReference type="Pfam" id="PF13568">
    <property type="entry name" value="OMP_b-brl_2"/>
    <property type="match status" value="1"/>
</dbReference>
<name>A0ABU9HM79_9FLAO</name>
<organism evidence="2 3">
    <name type="scientific">Flavobacterium flavipallidum</name>
    <dbReference type="NCBI Taxonomy" id="3139140"/>
    <lineage>
        <taxon>Bacteria</taxon>
        <taxon>Pseudomonadati</taxon>
        <taxon>Bacteroidota</taxon>
        <taxon>Flavobacteriia</taxon>
        <taxon>Flavobacteriales</taxon>
        <taxon>Flavobacteriaceae</taxon>
        <taxon>Flavobacterium</taxon>
    </lineage>
</organism>
<keyword evidence="3" id="KW-1185">Reference proteome</keyword>
<evidence type="ECO:0000313" key="3">
    <source>
        <dbReference type="Proteomes" id="UP001398556"/>
    </source>
</evidence>
<protein>
    <submittedName>
        <fullName evidence="2">Outer membrane beta-barrel protein</fullName>
    </submittedName>
</protein>
<dbReference type="RefSeq" id="WP_341700377.1">
    <property type="nucleotide sequence ID" value="NZ_JBBYHU010000015.1"/>
</dbReference>
<evidence type="ECO:0000259" key="1">
    <source>
        <dbReference type="Pfam" id="PF13568"/>
    </source>
</evidence>
<sequence>MRKILIGFLFLFSVSIFSQDLKYGVVVGANSYDLEIKGPIIAASGISLFNIGGFADYRIKDRLGVKTHLIYNTTTEYDYYYYNPPTDMRGLFDSAKLKTLQLHSFLKYDVKRDYNKGFYLLGGLRMTNVLEAKSDTDENLNGFYKKVNFGGLFGFGTTFLKNFSFELVGDFSLTKTINMDDSKPKNLGCYANILFNIEPLFNHSN</sequence>
<gene>
    <name evidence="2" type="ORF">AAEO59_08855</name>
</gene>
<feature type="domain" description="Outer membrane protein beta-barrel" evidence="1">
    <location>
        <begin position="17"/>
        <end position="177"/>
    </location>
</feature>
<proteinExistence type="predicted"/>
<reference evidence="2 3" key="1">
    <citation type="submission" date="2024-04" db="EMBL/GenBank/DDBJ databases">
        <title>Flavobacterium sp. DGU99 16S ribosomal RNA gene Genome sequencing and assembly.</title>
        <authorList>
            <person name="Park S."/>
        </authorList>
    </citation>
    <scope>NUCLEOTIDE SEQUENCE [LARGE SCALE GENOMIC DNA]</scope>
    <source>
        <strain evidence="2 3">DGU99</strain>
    </source>
</reference>
<accession>A0ABU9HM79</accession>
<comment type="caution">
    <text evidence="2">The sequence shown here is derived from an EMBL/GenBank/DDBJ whole genome shotgun (WGS) entry which is preliminary data.</text>
</comment>
<evidence type="ECO:0000313" key="2">
    <source>
        <dbReference type="EMBL" id="MEL1241154.1"/>
    </source>
</evidence>
<dbReference type="Proteomes" id="UP001398556">
    <property type="component" value="Unassembled WGS sequence"/>
</dbReference>
<dbReference type="InterPro" id="IPR025665">
    <property type="entry name" value="Beta-barrel_OMP_2"/>
</dbReference>